<proteinExistence type="predicted"/>
<reference evidence="2" key="1">
    <citation type="submission" date="2010-01" db="EMBL/GenBank/DDBJ databases">
        <title>Genome fragments of uncultured bacteria from the North Pacific subtropical Gyre.</title>
        <authorList>
            <person name="Pham V.D."/>
            <person name="Delong E.F."/>
        </authorList>
    </citation>
    <scope>NUCLEOTIDE SEQUENCE</scope>
</reference>
<dbReference type="Pfam" id="PF04945">
    <property type="entry name" value="YHS"/>
    <property type="match status" value="1"/>
</dbReference>
<sequence length="237" mass="26603">MRTFSLLLVFPLILAAAPDKRGDRREDDQQQLAPLRDMVGTWRGVAQLQRGSTRGSWKESVQWQWSFPEGRAGLGFEIKGSKYFRSGMVQPAKQAGQIQMVVQPTDQEAQPWRFSGKLDAAGRLVLVNPAATSGTPARITLRLLAKGDRLTILLEQRIGTSFYSRLAEVGYTREGSDFGKGLNYPECIVSGGRGTTRVTYKGKTYYVCCSGCREAFEDDPERVLAEYQRRLKRKKSK</sequence>
<organism evidence="2">
    <name type="scientific">uncultured Rhizobium sp. HF0500_35F13</name>
    <dbReference type="NCBI Taxonomy" id="723627"/>
    <lineage>
        <taxon>Bacteria</taxon>
        <taxon>Pseudomonadati</taxon>
        <taxon>Pseudomonadota</taxon>
        <taxon>Alphaproteobacteria</taxon>
        <taxon>Hyphomicrobiales</taxon>
        <taxon>Rhizobiaceae</taxon>
        <taxon>Rhizobium/Agrobacterium group</taxon>
        <taxon>Rhizobium</taxon>
        <taxon>environmental samples</taxon>
    </lineage>
</organism>
<dbReference type="EMBL" id="GU568000">
    <property type="protein sequence ID" value="ADI22911.1"/>
    <property type="molecule type" value="Genomic_DNA"/>
</dbReference>
<feature type="domain" description="YHS" evidence="1">
    <location>
        <begin position="198"/>
        <end position="222"/>
    </location>
</feature>
<accession>E7C637</accession>
<evidence type="ECO:0000313" key="2">
    <source>
        <dbReference type="EMBL" id="ADI22911.1"/>
    </source>
</evidence>
<dbReference type="AlphaFoldDB" id="E7C637"/>
<dbReference type="InterPro" id="IPR009078">
    <property type="entry name" value="Ferritin-like_SF"/>
</dbReference>
<dbReference type="InterPro" id="IPR012348">
    <property type="entry name" value="RNR-like"/>
</dbReference>
<protein>
    <recommendedName>
        <fullName evidence="1">YHS domain-containing protein</fullName>
    </recommendedName>
</protein>
<name>E7C637_9HYPH</name>
<dbReference type="SUPFAM" id="SSF47240">
    <property type="entry name" value="Ferritin-like"/>
    <property type="match status" value="1"/>
</dbReference>
<dbReference type="GO" id="GO:0016491">
    <property type="term" value="F:oxidoreductase activity"/>
    <property type="evidence" value="ECO:0007669"/>
    <property type="project" value="InterPro"/>
</dbReference>
<evidence type="ECO:0000259" key="1">
    <source>
        <dbReference type="Pfam" id="PF04945"/>
    </source>
</evidence>
<dbReference type="InterPro" id="IPR007029">
    <property type="entry name" value="YHS_dom"/>
</dbReference>
<dbReference type="Gene3D" id="1.10.620.20">
    <property type="entry name" value="Ribonucleotide Reductase, subunit A"/>
    <property type="match status" value="1"/>
</dbReference>